<feature type="transmembrane region" description="Helical" evidence="10">
    <location>
        <begin position="79"/>
        <end position="102"/>
    </location>
</feature>
<evidence type="ECO:0000256" key="10">
    <source>
        <dbReference type="SAM" id="Phobius"/>
    </source>
</evidence>
<dbReference type="GO" id="GO:0005886">
    <property type="term" value="C:plasma membrane"/>
    <property type="evidence" value="ECO:0007669"/>
    <property type="project" value="UniProtKB-SubCell"/>
</dbReference>
<keyword evidence="7" id="KW-0406">Ion transport</keyword>
<evidence type="ECO:0000256" key="3">
    <source>
        <dbReference type="ARBA" id="ARBA00022475"/>
    </source>
</evidence>
<name>A0A1M5HSH6_9ACTN</name>
<dbReference type="OrthoDB" id="57886at2"/>
<dbReference type="GO" id="GO:0015386">
    <property type="term" value="F:potassium:proton antiporter activity"/>
    <property type="evidence" value="ECO:0007669"/>
    <property type="project" value="TreeGrafter"/>
</dbReference>
<keyword evidence="9" id="KW-0739">Sodium transport</keyword>
<dbReference type="Pfam" id="PF00999">
    <property type="entry name" value="Na_H_Exchanger"/>
    <property type="match status" value="1"/>
</dbReference>
<keyword evidence="2" id="KW-0813">Transport</keyword>
<dbReference type="EMBL" id="FQVU01000002">
    <property type="protein sequence ID" value="SHG18802.1"/>
    <property type="molecule type" value="Genomic_DNA"/>
</dbReference>
<keyword evidence="6" id="KW-0915">Sodium</keyword>
<evidence type="ECO:0000256" key="4">
    <source>
        <dbReference type="ARBA" id="ARBA00022692"/>
    </source>
</evidence>
<evidence type="ECO:0000256" key="6">
    <source>
        <dbReference type="ARBA" id="ARBA00023053"/>
    </source>
</evidence>
<keyword evidence="13" id="KW-1185">Reference proteome</keyword>
<dbReference type="AlphaFoldDB" id="A0A1M5HSH6"/>
<reference evidence="12 13" key="1">
    <citation type="submission" date="2016-11" db="EMBL/GenBank/DDBJ databases">
        <authorList>
            <person name="Jaros S."/>
            <person name="Januszkiewicz K."/>
            <person name="Wedrychowicz H."/>
        </authorList>
    </citation>
    <scope>NUCLEOTIDE SEQUENCE [LARGE SCALE GENOMIC DNA]</scope>
    <source>
        <strain evidence="12 13">DSM 45627</strain>
    </source>
</reference>
<dbReference type="Gene3D" id="6.10.140.1330">
    <property type="match status" value="1"/>
</dbReference>
<evidence type="ECO:0000256" key="5">
    <source>
        <dbReference type="ARBA" id="ARBA00022989"/>
    </source>
</evidence>
<feature type="domain" description="Cation/H+ exchanger transmembrane" evidence="11">
    <location>
        <begin position="13"/>
        <end position="440"/>
    </location>
</feature>
<evidence type="ECO:0000256" key="7">
    <source>
        <dbReference type="ARBA" id="ARBA00023065"/>
    </source>
</evidence>
<dbReference type="InterPro" id="IPR018422">
    <property type="entry name" value="Cation/H_exchanger_CPA1"/>
</dbReference>
<feature type="transmembrane region" description="Helical" evidence="10">
    <location>
        <begin position="301"/>
        <end position="324"/>
    </location>
</feature>
<dbReference type="GO" id="GO:0015385">
    <property type="term" value="F:sodium:proton antiporter activity"/>
    <property type="evidence" value="ECO:0007669"/>
    <property type="project" value="InterPro"/>
</dbReference>
<feature type="transmembrane region" description="Helical" evidence="10">
    <location>
        <begin position="150"/>
        <end position="168"/>
    </location>
</feature>
<evidence type="ECO:0000256" key="2">
    <source>
        <dbReference type="ARBA" id="ARBA00022448"/>
    </source>
</evidence>
<feature type="transmembrane region" description="Helical" evidence="10">
    <location>
        <begin position="416"/>
        <end position="439"/>
    </location>
</feature>
<evidence type="ECO:0000313" key="12">
    <source>
        <dbReference type="EMBL" id="SHG18802.1"/>
    </source>
</evidence>
<dbReference type="InterPro" id="IPR006153">
    <property type="entry name" value="Cation/H_exchanger_TM"/>
</dbReference>
<keyword evidence="5 10" id="KW-1133">Transmembrane helix</keyword>
<dbReference type="STRING" id="1206085.SAMN05443575_1618"/>
<keyword evidence="4 10" id="KW-0812">Transmembrane</keyword>
<dbReference type="RefSeq" id="WP_073388384.1">
    <property type="nucleotide sequence ID" value="NZ_FQVU01000002.1"/>
</dbReference>
<keyword evidence="8 10" id="KW-0472">Membrane</keyword>
<evidence type="ECO:0000256" key="1">
    <source>
        <dbReference type="ARBA" id="ARBA00004651"/>
    </source>
</evidence>
<dbReference type="GO" id="GO:0051453">
    <property type="term" value="P:regulation of intracellular pH"/>
    <property type="evidence" value="ECO:0007669"/>
    <property type="project" value="TreeGrafter"/>
</dbReference>
<feature type="transmembrane region" description="Helical" evidence="10">
    <location>
        <begin position="262"/>
        <end position="281"/>
    </location>
</feature>
<comment type="subcellular location">
    <subcellularLocation>
        <location evidence="1">Cell membrane</location>
        <topology evidence="1">Multi-pass membrane protein</topology>
    </subcellularLocation>
</comment>
<protein>
    <submittedName>
        <fullName evidence="12">Sodium/proton antiporter, CPA1 family</fullName>
    </submittedName>
</protein>
<dbReference type="Proteomes" id="UP000186132">
    <property type="component" value="Unassembled WGS sequence"/>
</dbReference>
<evidence type="ECO:0000313" key="13">
    <source>
        <dbReference type="Proteomes" id="UP000186132"/>
    </source>
</evidence>
<evidence type="ECO:0000259" key="11">
    <source>
        <dbReference type="Pfam" id="PF00999"/>
    </source>
</evidence>
<feature type="transmembrane region" description="Helical" evidence="10">
    <location>
        <begin position="180"/>
        <end position="201"/>
    </location>
</feature>
<evidence type="ECO:0000256" key="8">
    <source>
        <dbReference type="ARBA" id="ARBA00023136"/>
    </source>
</evidence>
<dbReference type="GO" id="GO:0098719">
    <property type="term" value="P:sodium ion import across plasma membrane"/>
    <property type="evidence" value="ECO:0007669"/>
    <property type="project" value="TreeGrafter"/>
</dbReference>
<accession>A0A1M5HSH6</accession>
<evidence type="ECO:0000256" key="9">
    <source>
        <dbReference type="ARBA" id="ARBA00023201"/>
    </source>
</evidence>
<dbReference type="PANTHER" id="PTHR10110">
    <property type="entry name" value="SODIUM/HYDROGEN EXCHANGER"/>
    <property type="match status" value="1"/>
</dbReference>
<sequence>MHLTLVLVVGIVSVVATSAVADRIGVAAPLGLVLVGIAMSFVPGVHVELEPEIVLDGVLPPLLYASATRMPGHDFRRNFGTIFALAVYLVALTTVGAGYLAYAVLPGVGLAACLALGAVVSPTDAVAATSVGSKLGLPSRLTAIIEGEGLVNDATALVLLTSAATAISTPTHVWRVGVDFVYSVAVATAFGLVVGLLGVVARAWLRDAVTTTAVSFTIPFVAFLPADLLDASGVLAVVVAGLVSGAMGPRHLPAPSRLAESVNWRTIAFLLEGGIFLVLGLQLKPLWNGVEDAGLSAGTTVATGLLVAALTLGIRIVFVAPVIARLRYSAERAGRQRARIAGVEQKIDDLGDRLTPRRLQQARQRVAQHKADLDFSVTQRLGARGGGVLAWSGMRGAVTVAAAQTLPADTPHRAQLILIAFTVAVVTLLVQGASLPYVIRWLEVPGDDPALERVAYAALAADMTDAAAEAVSRDAVVASVGVEAVERMERLLRDRAKPREQDAAHDEQARRHGELMGVVLAAQREALLAAQAEGRYSSAVLHRAQQTLDLQELMVQRLPSTSG</sequence>
<gene>
    <name evidence="12" type="ORF">SAMN05443575_1618</name>
</gene>
<dbReference type="PANTHER" id="PTHR10110:SF86">
    <property type="entry name" value="SODIUM_HYDROGEN EXCHANGER 7"/>
    <property type="match status" value="1"/>
</dbReference>
<proteinExistence type="predicted"/>
<keyword evidence="3" id="KW-1003">Cell membrane</keyword>
<feature type="transmembrane region" description="Helical" evidence="10">
    <location>
        <begin position="31"/>
        <end position="49"/>
    </location>
</feature>
<organism evidence="12 13">
    <name type="scientific">Jatrophihabitans endophyticus</name>
    <dbReference type="NCBI Taxonomy" id="1206085"/>
    <lineage>
        <taxon>Bacteria</taxon>
        <taxon>Bacillati</taxon>
        <taxon>Actinomycetota</taxon>
        <taxon>Actinomycetes</taxon>
        <taxon>Jatrophihabitantales</taxon>
        <taxon>Jatrophihabitantaceae</taxon>
        <taxon>Jatrophihabitans</taxon>
    </lineage>
</organism>